<dbReference type="InterPro" id="IPR050623">
    <property type="entry name" value="Glucan_succinyl_AcylTrfase"/>
</dbReference>
<feature type="transmembrane region" description="Helical" evidence="1">
    <location>
        <begin position="349"/>
        <end position="370"/>
    </location>
</feature>
<proteinExistence type="predicted"/>
<feature type="transmembrane region" description="Helical" evidence="1">
    <location>
        <begin position="20"/>
        <end position="39"/>
    </location>
</feature>
<dbReference type="PANTHER" id="PTHR36927">
    <property type="entry name" value="BLR4337 PROTEIN"/>
    <property type="match status" value="1"/>
</dbReference>
<comment type="caution">
    <text evidence="3">The sequence shown here is derived from an EMBL/GenBank/DDBJ whole genome shotgun (WGS) entry which is preliminary data.</text>
</comment>
<feature type="transmembrane region" description="Helical" evidence="1">
    <location>
        <begin position="314"/>
        <end position="337"/>
    </location>
</feature>
<dbReference type="Proteomes" id="UP000460561">
    <property type="component" value="Unassembled WGS sequence"/>
</dbReference>
<dbReference type="RefSeq" id="WP_160738224.1">
    <property type="nucleotide sequence ID" value="NZ_WTYQ01000001.1"/>
</dbReference>
<sequence length="377" mass="41488">MLDRTANPRPLELNASVRNAGIDVIRVAMTMLVILHHTAISYGGSGGWFWRQEPNASNFLLVMFNAINQSYFMSVFFLLAGYYTPLSYERKGPVRFISDRLLRLGLPLLAFFFVLYPLTIAIARIGEGTPFGQQWWALIMAGDFGPGPLWFALALLIFAACYVLVKLAKHQDQPAYSLEGLPLWATIALTGVAIGLTSFVVRLWIPVGEEVLWLQLAYFPCYIFFFTVGCVAAKSKLLERITFRDALPWIAASIIVILTLPLMVSLRGLQGFDGGWTINALFYALWDPFVAFGVILGLFAAARKWWAKPISVTVALGRYAFGAFILHPPVVVAFSILTANWPVAPLAKFAIVGCAACIGSFAASGAIRIVPGVKRVI</sequence>
<keyword evidence="3" id="KW-0808">Transferase</keyword>
<feature type="transmembrane region" description="Helical" evidence="1">
    <location>
        <begin position="180"/>
        <end position="205"/>
    </location>
</feature>
<feature type="domain" description="Acyltransferase 3" evidence="2">
    <location>
        <begin position="19"/>
        <end position="363"/>
    </location>
</feature>
<accession>A0A845A677</accession>
<dbReference type="EMBL" id="WTYQ01000001">
    <property type="protein sequence ID" value="MXP25057.1"/>
    <property type="molecule type" value="Genomic_DNA"/>
</dbReference>
<feature type="transmembrane region" description="Helical" evidence="1">
    <location>
        <begin position="104"/>
        <end position="126"/>
    </location>
</feature>
<feature type="transmembrane region" description="Helical" evidence="1">
    <location>
        <begin position="281"/>
        <end position="302"/>
    </location>
</feature>
<feature type="transmembrane region" description="Helical" evidence="1">
    <location>
        <begin position="211"/>
        <end position="234"/>
    </location>
</feature>
<keyword evidence="1" id="KW-1133">Transmembrane helix</keyword>
<reference evidence="3 4" key="1">
    <citation type="submission" date="2019-12" db="EMBL/GenBank/DDBJ databases">
        <title>Genomic-based taxomic classification of the family Erythrobacteraceae.</title>
        <authorList>
            <person name="Xu L."/>
        </authorList>
    </citation>
    <scope>NUCLEOTIDE SEQUENCE [LARGE SCALE GENOMIC DNA]</scope>
    <source>
        <strain evidence="3 4">DSM 18604</strain>
    </source>
</reference>
<dbReference type="Pfam" id="PF01757">
    <property type="entry name" value="Acyl_transf_3"/>
    <property type="match status" value="1"/>
</dbReference>
<gene>
    <name evidence="3" type="ORF">GRI39_03210</name>
</gene>
<evidence type="ECO:0000313" key="3">
    <source>
        <dbReference type="EMBL" id="MXP25057.1"/>
    </source>
</evidence>
<keyword evidence="4" id="KW-1185">Reference proteome</keyword>
<feature type="transmembrane region" description="Helical" evidence="1">
    <location>
        <begin position="149"/>
        <end position="168"/>
    </location>
</feature>
<dbReference type="AlphaFoldDB" id="A0A845A677"/>
<evidence type="ECO:0000313" key="4">
    <source>
        <dbReference type="Proteomes" id="UP000460561"/>
    </source>
</evidence>
<protein>
    <submittedName>
        <fullName evidence="3">Acyltransferase family protein</fullName>
    </submittedName>
</protein>
<name>A0A845A677_9SPHN</name>
<feature type="transmembrane region" description="Helical" evidence="1">
    <location>
        <begin position="59"/>
        <end position="83"/>
    </location>
</feature>
<dbReference type="GO" id="GO:0016747">
    <property type="term" value="F:acyltransferase activity, transferring groups other than amino-acyl groups"/>
    <property type="evidence" value="ECO:0007669"/>
    <property type="project" value="InterPro"/>
</dbReference>
<feature type="transmembrane region" description="Helical" evidence="1">
    <location>
        <begin position="246"/>
        <end position="269"/>
    </location>
</feature>
<keyword evidence="1" id="KW-0472">Membrane</keyword>
<dbReference type="InterPro" id="IPR002656">
    <property type="entry name" value="Acyl_transf_3_dom"/>
</dbReference>
<organism evidence="3 4">
    <name type="scientific">Altericroceibacterium indicum</name>
    <dbReference type="NCBI Taxonomy" id="374177"/>
    <lineage>
        <taxon>Bacteria</taxon>
        <taxon>Pseudomonadati</taxon>
        <taxon>Pseudomonadota</taxon>
        <taxon>Alphaproteobacteria</taxon>
        <taxon>Sphingomonadales</taxon>
        <taxon>Erythrobacteraceae</taxon>
        <taxon>Altericroceibacterium</taxon>
    </lineage>
</organism>
<evidence type="ECO:0000259" key="2">
    <source>
        <dbReference type="Pfam" id="PF01757"/>
    </source>
</evidence>
<keyword evidence="1" id="KW-0812">Transmembrane</keyword>
<evidence type="ECO:0000256" key="1">
    <source>
        <dbReference type="SAM" id="Phobius"/>
    </source>
</evidence>
<dbReference type="PANTHER" id="PTHR36927:SF4">
    <property type="entry name" value="BLR5718 PROTEIN"/>
    <property type="match status" value="1"/>
</dbReference>
<dbReference type="OrthoDB" id="8288190at2"/>
<keyword evidence="3" id="KW-0012">Acyltransferase</keyword>